<dbReference type="PANTHER" id="PTHR10340">
    <property type="entry name" value="SPHINGOMYELIN PHOSPHODIESTERASE"/>
    <property type="match status" value="1"/>
</dbReference>
<comment type="caution">
    <text evidence="9">The sequence shown here is derived from an EMBL/GenBank/DDBJ whole genome shotgun (WGS) entry which is preliminary data.</text>
</comment>
<dbReference type="SUPFAM" id="SSF56300">
    <property type="entry name" value="Metallo-dependent phosphatases"/>
    <property type="match status" value="1"/>
</dbReference>
<feature type="disulfide bond" evidence="5">
    <location>
        <begin position="572"/>
        <end position="576"/>
    </location>
</feature>
<feature type="domain" description="Calcineurin-like phosphoesterase" evidence="8">
    <location>
        <begin position="165"/>
        <end position="430"/>
    </location>
</feature>
<dbReference type="GO" id="GO:0046872">
    <property type="term" value="F:metal ion binding"/>
    <property type="evidence" value="ECO:0007669"/>
    <property type="project" value="UniProtKB-KW"/>
</dbReference>
<feature type="disulfide bond" evidence="5">
    <location>
        <begin position="88"/>
        <end position="99"/>
    </location>
</feature>
<keyword evidence="4" id="KW-0479">Metal-binding</keyword>
<evidence type="ECO:0000256" key="3">
    <source>
        <dbReference type="PIRNR" id="PIRNR000948"/>
    </source>
</evidence>
<dbReference type="EMBL" id="JANBVO010000021">
    <property type="protein sequence ID" value="KAJ9142785.1"/>
    <property type="molecule type" value="Genomic_DNA"/>
</dbReference>
<dbReference type="GO" id="GO:0016020">
    <property type="term" value="C:membrane"/>
    <property type="evidence" value="ECO:0007669"/>
    <property type="project" value="GOC"/>
</dbReference>
<keyword evidence="1 3" id="KW-0378">Hydrolase</keyword>
<sequence length="656" mass="70796">MRLVCLLPLALSFSLATPLINDGVPVEDALVVREDTLVDLQSRSLASSIWDAIEGAASCTACESVLLLLKGVAALGDKIFVKTIQDICKLSGSLDDDVCNGAVALEGPIMAHDLREMSIGSKMSKIFCTTFFGLCDYPDVTPYTVPFPSPKPSTGRPAPSGQTPIKVVHFSDIHVDQFYVPGSNANCSKPTCCRSYTTDDSPGHNDAPAGRNGDHKCDSPVSLEDSLYAAIKAIVPDAAFSLFTGDIVDHAVWNTTQAQNTIDIDDAYGRMAAAGLPLVYGTVGNHEGSPTNAFPPAAVGTQAQWVYDALSAAWTPWLGATEAAEAKDFGAYSVKYPGGNLKVVSLSTNLYYTQNYWLYEEPMERDPSGQLAWLVEELDASERAGERVYIVGHMPMGVDDAFHDGSNYFDQIVNRYDATIAAMFFGHTHVDHFEIHYSSYENRTHSAAVMTSYIAPSLMPMSGHPAFRVYDVDPVTFAVLDATTYIADMTDPSFQSAAGPSWTKYYSARDAYGPLVSPPLSQSSSSPNASWTREELSPAFWHNVTAALEADQAAFDAYNARKSRGWKAGDTCTGSCVAAEICALRGGRAQDNCATLTPGVHFTRRSEMGPGAHVDECGVSVSRATLGSLVVRREALEVLEERVRDGERRRAEGVVD</sequence>
<keyword evidence="5" id="KW-1015">Disulfide bond</keyword>
<evidence type="ECO:0000256" key="2">
    <source>
        <dbReference type="ARBA" id="ARBA00023180"/>
    </source>
</evidence>
<keyword evidence="4" id="KW-0862">Zinc</keyword>
<feature type="binding site" evidence="4">
    <location>
        <position position="174"/>
    </location>
    <ligand>
        <name>Zn(2+)</name>
        <dbReference type="ChEBI" id="CHEBI:29105"/>
        <label>1</label>
    </ligand>
</feature>
<feature type="binding site" evidence="4">
    <location>
        <position position="393"/>
    </location>
    <ligand>
        <name>Zn(2+)</name>
        <dbReference type="ChEBI" id="CHEBI:29105"/>
        <label>2</label>
    </ligand>
</feature>
<comment type="cofactor">
    <cofactor evidence="4">
        <name>Zn(2+)</name>
        <dbReference type="ChEBI" id="CHEBI:29105"/>
    </cofactor>
    <text evidence="4">Binds 2 Zn(2+) ions per subunit.</text>
</comment>
<keyword evidence="2" id="KW-0325">Glycoprotein</keyword>
<evidence type="ECO:0000259" key="8">
    <source>
        <dbReference type="Pfam" id="PF00149"/>
    </source>
</evidence>
<keyword evidence="10" id="KW-1185">Reference proteome</keyword>
<dbReference type="PIRSF" id="PIRSF000948">
    <property type="entry name" value="Sphingomy_PDE"/>
    <property type="match status" value="1"/>
</dbReference>
<evidence type="ECO:0000256" key="5">
    <source>
        <dbReference type="PIRSR" id="PIRSR000948-2"/>
    </source>
</evidence>
<feature type="binding site" evidence="4">
    <location>
        <position position="285"/>
    </location>
    <ligand>
        <name>Zn(2+)</name>
        <dbReference type="ChEBI" id="CHEBI:29105"/>
        <label>2</label>
    </ligand>
</feature>
<accession>A0AA38VDT1</accession>
<feature type="disulfide bond" evidence="5">
    <location>
        <begin position="59"/>
        <end position="135"/>
    </location>
</feature>
<dbReference type="CDD" id="cd00842">
    <property type="entry name" value="MPP_ASMase"/>
    <property type="match status" value="1"/>
</dbReference>
<evidence type="ECO:0000313" key="10">
    <source>
        <dbReference type="Proteomes" id="UP001174694"/>
    </source>
</evidence>
<comment type="similarity">
    <text evidence="3">Belongs to the acid sphingomyelinase family.</text>
</comment>
<evidence type="ECO:0000256" key="6">
    <source>
        <dbReference type="SAM" id="MobiDB-lite"/>
    </source>
</evidence>
<feature type="disulfide bond" evidence="5">
    <location>
        <begin position="187"/>
        <end position="192"/>
    </location>
</feature>
<name>A0AA38VDT1_9PEZI</name>
<gene>
    <name evidence="9" type="ORF">NKR23_g6963</name>
</gene>
<protein>
    <recommendedName>
        <fullName evidence="3">Sphingomyelin phosphodiesterase</fullName>
    </recommendedName>
</protein>
<dbReference type="InterPro" id="IPR041805">
    <property type="entry name" value="ASMase/PPN1_MPP"/>
</dbReference>
<dbReference type="AlphaFoldDB" id="A0AA38VDT1"/>
<keyword evidence="7" id="KW-0732">Signal</keyword>
<keyword evidence="3" id="KW-0326">Glycosidase</keyword>
<feature type="binding site" evidence="4">
    <location>
        <position position="246"/>
    </location>
    <ligand>
        <name>Zn(2+)</name>
        <dbReference type="ChEBI" id="CHEBI:29105"/>
        <label>2</label>
    </ligand>
</feature>
<dbReference type="GO" id="GO:0016798">
    <property type="term" value="F:hydrolase activity, acting on glycosyl bonds"/>
    <property type="evidence" value="ECO:0007669"/>
    <property type="project" value="UniProtKB-KW"/>
</dbReference>
<evidence type="ECO:0000256" key="1">
    <source>
        <dbReference type="ARBA" id="ARBA00022801"/>
    </source>
</evidence>
<dbReference type="InterPro" id="IPR011160">
    <property type="entry name" value="Sphingomy_PDE"/>
</dbReference>
<feature type="binding site" evidence="4">
    <location>
        <position position="172"/>
    </location>
    <ligand>
        <name>Zn(2+)</name>
        <dbReference type="ChEBI" id="CHEBI:29105"/>
        <label>1</label>
    </ligand>
</feature>
<proteinExistence type="inferred from homology"/>
<organism evidence="9 10">
    <name type="scientific">Pleurostoma richardsiae</name>
    <dbReference type="NCBI Taxonomy" id="41990"/>
    <lineage>
        <taxon>Eukaryota</taxon>
        <taxon>Fungi</taxon>
        <taxon>Dikarya</taxon>
        <taxon>Ascomycota</taxon>
        <taxon>Pezizomycotina</taxon>
        <taxon>Sordariomycetes</taxon>
        <taxon>Sordariomycetidae</taxon>
        <taxon>Calosphaeriales</taxon>
        <taxon>Pleurostomataceae</taxon>
        <taxon>Pleurostoma</taxon>
    </lineage>
</organism>
<dbReference type="InterPro" id="IPR004843">
    <property type="entry name" value="Calcineurin-like_PHP"/>
</dbReference>
<feature type="region of interest" description="Disordered" evidence="6">
    <location>
        <begin position="198"/>
        <end position="217"/>
    </location>
</feature>
<feature type="disulfide bond" evidence="5">
    <location>
        <begin position="193"/>
        <end position="217"/>
    </location>
</feature>
<dbReference type="InterPro" id="IPR029052">
    <property type="entry name" value="Metallo-depent_PP-like"/>
</dbReference>
<evidence type="ECO:0000256" key="4">
    <source>
        <dbReference type="PIRSR" id="PIRSR000948-1"/>
    </source>
</evidence>
<feature type="binding site" evidence="4">
    <location>
        <position position="427"/>
    </location>
    <ligand>
        <name>Zn(2+)</name>
        <dbReference type="ChEBI" id="CHEBI:29105"/>
        <label>2</label>
    </ligand>
</feature>
<evidence type="ECO:0000313" key="9">
    <source>
        <dbReference type="EMBL" id="KAJ9142785.1"/>
    </source>
</evidence>
<dbReference type="Pfam" id="PF00149">
    <property type="entry name" value="Metallophos"/>
    <property type="match status" value="1"/>
</dbReference>
<feature type="binding site" evidence="4">
    <location>
        <position position="246"/>
    </location>
    <ligand>
        <name>Zn(2+)</name>
        <dbReference type="ChEBI" id="CHEBI:29105"/>
        <label>1</label>
    </ligand>
</feature>
<dbReference type="GO" id="GO:0004767">
    <property type="term" value="F:sphingomyelin phosphodiesterase activity"/>
    <property type="evidence" value="ECO:0007669"/>
    <property type="project" value="UniProtKB-UniRule"/>
</dbReference>
<reference evidence="9" key="1">
    <citation type="submission" date="2022-07" db="EMBL/GenBank/DDBJ databases">
        <title>Fungi with potential for degradation of polypropylene.</title>
        <authorList>
            <person name="Gostincar C."/>
        </authorList>
    </citation>
    <scope>NUCLEOTIDE SEQUENCE</scope>
    <source>
        <strain evidence="9">EXF-13308</strain>
    </source>
</reference>
<comment type="function">
    <text evidence="3">Converts sphingomyelin to ceramide.</text>
</comment>
<dbReference type="GO" id="GO:0006685">
    <property type="term" value="P:sphingomyelin catabolic process"/>
    <property type="evidence" value="ECO:0007669"/>
    <property type="project" value="UniProtKB-UniRule"/>
</dbReference>
<feature type="signal peptide" evidence="7">
    <location>
        <begin position="1"/>
        <end position="16"/>
    </location>
</feature>
<feature type="chain" id="PRO_5041236734" description="Sphingomyelin phosphodiesterase" evidence="7">
    <location>
        <begin position="17"/>
        <end position="656"/>
    </location>
</feature>
<feature type="binding site" evidence="4">
    <location>
        <position position="429"/>
    </location>
    <ligand>
        <name>Zn(2+)</name>
        <dbReference type="ChEBI" id="CHEBI:29105"/>
        <label>1</label>
    </ligand>
</feature>
<dbReference type="Proteomes" id="UP001174694">
    <property type="component" value="Unassembled WGS sequence"/>
</dbReference>
<evidence type="ECO:0000256" key="7">
    <source>
        <dbReference type="SAM" id="SignalP"/>
    </source>
</evidence>
<dbReference type="Gene3D" id="3.60.21.10">
    <property type="match status" value="1"/>
</dbReference>
<dbReference type="PANTHER" id="PTHR10340:SF34">
    <property type="entry name" value="SPHINGOMYELIN PHOSPHODIESTERASE"/>
    <property type="match status" value="1"/>
</dbReference>